<protein>
    <submittedName>
        <fullName evidence="1">Uncharacterized protein</fullName>
    </submittedName>
</protein>
<dbReference type="AlphaFoldDB" id="A0A1G2BKP9"/>
<sequence length="430" mass="49132">MKDVMPSTPDVMPEVKGVVIPIRPTWDKITALWLIFRQLGKQVPIVSESTSVANDPKLDQWRKLGYYLLDVGENKYQTRRTGSAVETVCRDFGITDTLLLSLVAIANRNNATGYMKSYSPQADRQKGEIWKFNNQSIRTSDLNWSCVWMLRDAYKVGVDVNQVILHVFGLLDAWLDIQQGNANLERWELRLQQSPIIQELWAIFGSPRLDTITLFSVPTLVWSLAVLGQEHELLKAKNVRDQVQWWLDIQRLIIEERIKARQWAEWFTSSENLQRLAKWGHHFDLEKCPGMKGVFVSCTEVQARELWGQRDLSNPVDNLMAAIFGAKKATDQHLFDLVITRDPVSKEVAILAGKIPLDLSEVFARLRGKDRQIRSEKKGAETKVWHLDVKGAGRTIRHQLLNGSPGWPLPPTQISTRDIINIVAKATTFF</sequence>
<gene>
    <name evidence="1" type="ORF">A2927_02515</name>
</gene>
<comment type="caution">
    <text evidence="1">The sequence shown here is derived from an EMBL/GenBank/DDBJ whole genome shotgun (WGS) entry which is preliminary data.</text>
</comment>
<name>A0A1G2BKP9_9BACT</name>
<organism evidence="1 2">
    <name type="scientific">Candidatus Komeilibacteria bacterium RIFCSPLOWO2_01_FULL_45_10</name>
    <dbReference type="NCBI Taxonomy" id="1798550"/>
    <lineage>
        <taxon>Bacteria</taxon>
        <taxon>Candidatus Komeiliibacteriota</taxon>
    </lineage>
</organism>
<reference evidence="1 2" key="1">
    <citation type="journal article" date="2016" name="Nat. Commun.">
        <title>Thousands of microbial genomes shed light on interconnected biogeochemical processes in an aquifer system.</title>
        <authorList>
            <person name="Anantharaman K."/>
            <person name="Brown C.T."/>
            <person name="Hug L.A."/>
            <person name="Sharon I."/>
            <person name="Castelle C.J."/>
            <person name="Probst A.J."/>
            <person name="Thomas B.C."/>
            <person name="Singh A."/>
            <person name="Wilkins M.J."/>
            <person name="Karaoz U."/>
            <person name="Brodie E.L."/>
            <person name="Williams K.H."/>
            <person name="Hubbard S.S."/>
            <person name="Banfield J.F."/>
        </authorList>
    </citation>
    <scope>NUCLEOTIDE SEQUENCE [LARGE SCALE GENOMIC DNA]</scope>
</reference>
<dbReference type="Proteomes" id="UP000178849">
    <property type="component" value="Unassembled WGS sequence"/>
</dbReference>
<accession>A0A1G2BKP9</accession>
<dbReference type="EMBL" id="MHKL01000010">
    <property type="protein sequence ID" value="OGY89682.1"/>
    <property type="molecule type" value="Genomic_DNA"/>
</dbReference>
<evidence type="ECO:0000313" key="2">
    <source>
        <dbReference type="Proteomes" id="UP000178849"/>
    </source>
</evidence>
<proteinExistence type="predicted"/>
<dbReference type="STRING" id="1798550.A2927_02515"/>
<evidence type="ECO:0000313" key="1">
    <source>
        <dbReference type="EMBL" id="OGY89682.1"/>
    </source>
</evidence>